<organism evidence="2 3">
    <name type="scientific">Salarchaeum japonicum</name>
    <dbReference type="NCBI Taxonomy" id="555573"/>
    <lineage>
        <taxon>Archaea</taxon>
        <taxon>Methanobacteriati</taxon>
        <taxon>Methanobacteriota</taxon>
        <taxon>Stenosarchaea group</taxon>
        <taxon>Halobacteria</taxon>
        <taxon>Halobacteriales</taxon>
        <taxon>Halobacteriaceae</taxon>
    </lineage>
</organism>
<accession>A0AAV3SZM9</accession>
<feature type="transmembrane region" description="Helical" evidence="1">
    <location>
        <begin position="7"/>
        <end position="26"/>
    </location>
</feature>
<keyword evidence="1" id="KW-0812">Transmembrane</keyword>
<dbReference type="AlphaFoldDB" id="A0AAV3SZM9"/>
<evidence type="ECO:0000313" key="3">
    <source>
        <dbReference type="Proteomes" id="UP001500194"/>
    </source>
</evidence>
<keyword evidence="1" id="KW-0472">Membrane</keyword>
<reference evidence="2 3" key="1">
    <citation type="journal article" date="2019" name="Int. J. Syst. Evol. Microbiol.">
        <title>The Global Catalogue of Microorganisms (GCM) 10K type strain sequencing project: providing services to taxonomists for standard genome sequencing and annotation.</title>
        <authorList>
            <consortium name="The Broad Institute Genomics Platform"/>
            <consortium name="The Broad Institute Genome Sequencing Center for Infectious Disease"/>
            <person name="Wu L."/>
            <person name="Ma J."/>
        </authorList>
    </citation>
    <scope>NUCLEOTIDE SEQUENCE [LARGE SCALE GENOMIC DNA]</scope>
    <source>
        <strain evidence="2 3">JCM 16327</strain>
    </source>
</reference>
<keyword evidence="1" id="KW-1133">Transmembrane helix</keyword>
<evidence type="ECO:0000256" key="1">
    <source>
        <dbReference type="SAM" id="Phobius"/>
    </source>
</evidence>
<dbReference type="RefSeq" id="WP_227261604.1">
    <property type="nucleotide sequence ID" value="NZ_BAAADU010000002.1"/>
</dbReference>
<feature type="transmembrane region" description="Helical" evidence="1">
    <location>
        <begin position="32"/>
        <end position="49"/>
    </location>
</feature>
<keyword evidence="3" id="KW-1185">Reference proteome</keyword>
<dbReference type="Proteomes" id="UP001500194">
    <property type="component" value="Unassembled WGS sequence"/>
</dbReference>
<sequence length="60" mass="6890">MSARRNLYVAAFVAASLAYVFVSLAYTGAFHLLRWVTFAVFFLVVTYGFERFVNWAETLD</sequence>
<gene>
    <name evidence="2" type="ORF">GCM10009019_06860</name>
</gene>
<dbReference type="GeneID" id="68572193"/>
<name>A0AAV3SZM9_9EURY</name>
<protein>
    <submittedName>
        <fullName evidence="2">Uncharacterized protein</fullName>
    </submittedName>
</protein>
<comment type="caution">
    <text evidence="2">The sequence shown here is derived from an EMBL/GenBank/DDBJ whole genome shotgun (WGS) entry which is preliminary data.</text>
</comment>
<proteinExistence type="predicted"/>
<evidence type="ECO:0000313" key="2">
    <source>
        <dbReference type="EMBL" id="GAA0647115.1"/>
    </source>
</evidence>
<dbReference type="EMBL" id="BAAADU010000002">
    <property type="protein sequence ID" value="GAA0647115.1"/>
    <property type="molecule type" value="Genomic_DNA"/>
</dbReference>